<proteinExistence type="predicted"/>
<keyword evidence="4" id="KW-0862">Zinc</keyword>
<evidence type="ECO:0000256" key="4">
    <source>
        <dbReference type="ARBA" id="ARBA00022833"/>
    </source>
</evidence>
<dbReference type="GO" id="GO:0000978">
    <property type="term" value="F:RNA polymerase II cis-regulatory region sequence-specific DNA binding"/>
    <property type="evidence" value="ECO:0007669"/>
    <property type="project" value="TreeGrafter"/>
</dbReference>
<dbReference type="PROSITE" id="PS00028">
    <property type="entry name" value="ZINC_FINGER_C2H2_1"/>
    <property type="match status" value="1"/>
</dbReference>
<keyword evidence="8" id="KW-1185">Reference proteome</keyword>
<dbReference type="PROSITE" id="PS50157">
    <property type="entry name" value="ZINC_FINGER_C2H2_2"/>
    <property type="match status" value="1"/>
</dbReference>
<dbReference type="Proteomes" id="UP000564407">
    <property type="component" value="Unassembled WGS sequence"/>
</dbReference>
<feature type="domain" description="C2H2-type" evidence="6">
    <location>
        <begin position="21"/>
        <end position="48"/>
    </location>
</feature>
<evidence type="ECO:0000256" key="3">
    <source>
        <dbReference type="ARBA" id="ARBA00022771"/>
    </source>
</evidence>
<feature type="non-terminal residue" evidence="7">
    <location>
        <position position="66"/>
    </location>
</feature>
<sequence length="66" mass="7838">RFWNSPVLVTHQQMHTDKRLFCCPDCRKGFIQRCNLITHHHIHTEERPYECPECGKSFTQSALTSH</sequence>
<keyword evidence="1" id="KW-0479">Metal-binding</keyword>
<evidence type="ECO:0000256" key="5">
    <source>
        <dbReference type="PROSITE-ProRule" id="PRU00042"/>
    </source>
</evidence>
<reference evidence="7 8" key="1">
    <citation type="submission" date="2019-09" db="EMBL/GenBank/DDBJ databases">
        <title>Bird 10,000 Genomes (B10K) Project - Family phase.</title>
        <authorList>
            <person name="Zhang G."/>
        </authorList>
    </citation>
    <scope>NUCLEOTIDE SEQUENCE [LARGE SCALE GENOMIC DNA]</scope>
    <source>
        <strain evidence="7">B10K-DU-029-44</strain>
        <tissue evidence="7">Heart</tissue>
    </source>
</reference>
<dbReference type="Gene3D" id="3.30.160.60">
    <property type="entry name" value="Classic Zinc Finger"/>
    <property type="match status" value="2"/>
</dbReference>
<comment type="caution">
    <text evidence="7">The sequence shown here is derived from an EMBL/GenBank/DDBJ whole genome shotgun (WGS) entry which is preliminary data.</text>
</comment>
<evidence type="ECO:0000313" key="7">
    <source>
        <dbReference type="EMBL" id="NWV62644.1"/>
    </source>
</evidence>
<dbReference type="GO" id="GO:0000981">
    <property type="term" value="F:DNA-binding transcription factor activity, RNA polymerase II-specific"/>
    <property type="evidence" value="ECO:0007669"/>
    <property type="project" value="TreeGrafter"/>
</dbReference>
<evidence type="ECO:0000256" key="1">
    <source>
        <dbReference type="ARBA" id="ARBA00022723"/>
    </source>
</evidence>
<keyword evidence="2" id="KW-0677">Repeat</keyword>
<dbReference type="GO" id="GO:0008270">
    <property type="term" value="F:zinc ion binding"/>
    <property type="evidence" value="ECO:0007669"/>
    <property type="project" value="UniProtKB-KW"/>
</dbReference>
<dbReference type="InterPro" id="IPR036236">
    <property type="entry name" value="Znf_C2H2_sf"/>
</dbReference>
<feature type="non-terminal residue" evidence="7">
    <location>
        <position position="1"/>
    </location>
</feature>
<evidence type="ECO:0000256" key="2">
    <source>
        <dbReference type="ARBA" id="ARBA00022737"/>
    </source>
</evidence>
<dbReference type="Pfam" id="PF00096">
    <property type="entry name" value="zf-C2H2"/>
    <property type="match status" value="1"/>
</dbReference>
<dbReference type="FunFam" id="3.30.160.60:FF:000688">
    <property type="entry name" value="zinc finger protein 197 isoform X1"/>
    <property type="match status" value="1"/>
</dbReference>
<dbReference type="InterPro" id="IPR013087">
    <property type="entry name" value="Znf_C2H2_type"/>
</dbReference>
<evidence type="ECO:0000259" key="6">
    <source>
        <dbReference type="PROSITE" id="PS50157"/>
    </source>
</evidence>
<dbReference type="AlphaFoldDB" id="A0A7K6GHG3"/>
<dbReference type="PANTHER" id="PTHR23226">
    <property type="entry name" value="ZINC FINGER AND SCAN DOMAIN-CONTAINING"/>
    <property type="match status" value="1"/>
</dbReference>
<organism evidence="7 8">
    <name type="scientific">Malurus elegans</name>
    <name type="common">Red-winged fairywren</name>
    <dbReference type="NCBI Taxonomy" id="720584"/>
    <lineage>
        <taxon>Eukaryota</taxon>
        <taxon>Metazoa</taxon>
        <taxon>Chordata</taxon>
        <taxon>Craniata</taxon>
        <taxon>Vertebrata</taxon>
        <taxon>Euteleostomi</taxon>
        <taxon>Archelosauria</taxon>
        <taxon>Archosauria</taxon>
        <taxon>Dinosauria</taxon>
        <taxon>Saurischia</taxon>
        <taxon>Theropoda</taxon>
        <taxon>Coelurosauria</taxon>
        <taxon>Aves</taxon>
        <taxon>Neognathae</taxon>
        <taxon>Neoaves</taxon>
        <taxon>Telluraves</taxon>
        <taxon>Australaves</taxon>
        <taxon>Passeriformes</taxon>
        <taxon>Meliphagoidea</taxon>
        <taxon>Maluridae</taxon>
        <taxon>Malurus</taxon>
    </lineage>
</organism>
<evidence type="ECO:0000313" key="8">
    <source>
        <dbReference type="Proteomes" id="UP000564407"/>
    </source>
</evidence>
<protein>
    <submittedName>
        <fullName evidence="7">ZO61 protein</fullName>
    </submittedName>
</protein>
<keyword evidence="3 5" id="KW-0863">Zinc-finger</keyword>
<accession>A0A7K6GHG3</accession>
<name>A0A7K6GHG3_9PASS</name>
<dbReference type="SUPFAM" id="SSF57667">
    <property type="entry name" value="beta-beta-alpha zinc fingers"/>
    <property type="match status" value="1"/>
</dbReference>
<gene>
    <name evidence="7" type="primary">Zo61</name>
    <name evidence="7" type="ORF">MALELE_R15387</name>
</gene>
<dbReference type="PANTHER" id="PTHR23226:SF85">
    <property type="entry name" value="ZINC FINGER PROTEIN 397"/>
    <property type="match status" value="1"/>
</dbReference>
<dbReference type="EMBL" id="VZRP01007115">
    <property type="protein sequence ID" value="NWV62644.1"/>
    <property type="molecule type" value="Genomic_DNA"/>
</dbReference>